<evidence type="ECO:0000256" key="1">
    <source>
        <dbReference type="SAM" id="Phobius"/>
    </source>
</evidence>
<protein>
    <submittedName>
        <fullName evidence="2">Uncharacterized protein</fullName>
    </submittedName>
</protein>
<accession>A0A3P8ZTQ4</accession>
<reference evidence="3" key="1">
    <citation type="journal article" date="2014" name="PLoS ONE">
        <title>The genome and linkage map of the northern pike (Esox lucius): conserved synteny revealed between the salmonid sister group and the Neoteleostei.</title>
        <authorList>
            <person name="Rondeau E.B."/>
            <person name="Minkley D.R."/>
            <person name="Leong J.S."/>
            <person name="Messmer A.M."/>
            <person name="Jantzen J.R."/>
            <person name="von Schalburg K.R."/>
            <person name="Lemon C."/>
            <person name="Bird N.H."/>
            <person name="Koop B.F."/>
        </authorList>
    </citation>
    <scope>NUCLEOTIDE SEQUENCE</scope>
</reference>
<keyword evidence="3" id="KW-1185">Reference proteome</keyword>
<dbReference type="GeneTree" id="ENSGT00390000006888"/>
<feature type="transmembrane region" description="Helical" evidence="1">
    <location>
        <begin position="72"/>
        <end position="105"/>
    </location>
</feature>
<evidence type="ECO:0000313" key="3">
    <source>
        <dbReference type="Proteomes" id="UP000265140"/>
    </source>
</evidence>
<dbReference type="AlphaFoldDB" id="A0A3P8ZTQ4"/>
<dbReference type="STRING" id="8010.ENSELUP00000032122"/>
<dbReference type="InterPro" id="IPR032055">
    <property type="entry name" value="TMEM72"/>
</dbReference>
<dbReference type="Bgee" id="ENSELUG00000009900">
    <property type="expression patterns" value="Expressed in mesonephros and 7 other cell types or tissues"/>
</dbReference>
<keyword evidence="1" id="KW-1133">Transmembrane helix</keyword>
<reference evidence="2" key="3">
    <citation type="submission" date="2025-08" db="UniProtKB">
        <authorList>
            <consortium name="Ensembl"/>
        </authorList>
    </citation>
    <scope>IDENTIFICATION</scope>
</reference>
<proteinExistence type="predicted"/>
<dbReference type="PANTHER" id="PTHR28474:SF1">
    <property type="entry name" value="TRANSMEMBRANE PROTEIN 72"/>
    <property type="match status" value="1"/>
</dbReference>
<keyword evidence="1" id="KW-0472">Membrane</keyword>
<gene>
    <name evidence="2" type="primary">TMEM72</name>
</gene>
<reference evidence="2" key="2">
    <citation type="submission" date="2020-02" db="EMBL/GenBank/DDBJ databases">
        <title>Esox lucius (northern pike) genome, fEsoLuc1, primary haplotype.</title>
        <authorList>
            <person name="Myers G."/>
            <person name="Karagic N."/>
            <person name="Meyer A."/>
            <person name="Pippel M."/>
            <person name="Reichard M."/>
            <person name="Winkler S."/>
            <person name="Tracey A."/>
            <person name="Sims Y."/>
            <person name="Howe K."/>
            <person name="Rhie A."/>
            <person name="Formenti G."/>
            <person name="Durbin R."/>
            <person name="Fedrigo O."/>
            <person name="Jarvis E.D."/>
        </authorList>
    </citation>
    <scope>NUCLEOTIDE SEQUENCE [LARGE SCALE GENOMIC DNA]</scope>
</reference>
<dbReference type="PANTHER" id="PTHR28474">
    <property type="entry name" value="TRANSMEMBRANE PROTEIN 72"/>
    <property type="match status" value="1"/>
</dbReference>
<reference evidence="2" key="4">
    <citation type="submission" date="2025-09" db="UniProtKB">
        <authorList>
            <consortium name="Ensembl"/>
        </authorList>
    </citation>
    <scope>IDENTIFICATION</scope>
</reference>
<dbReference type="Proteomes" id="UP000265140">
    <property type="component" value="Chromosome 6"/>
</dbReference>
<name>A0A3P8ZTQ4_ESOLU</name>
<dbReference type="Ensembl" id="ENSELUT00000004018.3">
    <property type="protein sequence ID" value="ENSELUP00000032122.2"/>
    <property type="gene ID" value="ENSELUG00000009900.3"/>
</dbReference>
<dbReference type="Pfam" id="PF16054">
    <property type="entry name" value="TMEM72"/>
    <property type="match status" value="1"/>
</dbReference>
<keyword evidence="1" id="KW-0812">Transmembrane</keyword>
<organism evidence="2 3">
    <name type="scientific">Esox lucius</name>
    <name type="common">Northern pike</name>
    <dbReference type="NCBI Taxonomy" id="8010"/>
    <lineage>
        <taxon>Eukaryota</taxon>
        <taxon>Metazoa</taxon>
        <taxon>Chordata</taxon>
        <taxon>Craniata</taxon>
        <taxon>Vertebrata</taxon>
        <taxon>Euteleostomi</taxon>
        <taxon>Actinopterygii</taxon>
        <taxon>Neopterygii</taxon>
        <taxon>Teleostei</taxon>
        <taxon>Protacanthopterygii</taxon>
        <taxon>Esociformes</taxon>
        <taxon>Esocidae</taxon>
        <taxon>Esox</taxon>
    </lineage>
</organism>
<dbReference type="OMA" id="MNGGERM"/>
<sequence length="245" mass="26771">MCVCACVHVYMCVGVCVCVYVGSCRVSGTGMMLFEVAYFLDTLLQMCLLCPPGWRVFVLWGKLAHLGGFQKFLYYTMMSVVCFLHPVLVWHAVIPGTMLLVTAFFNFILSKNTQTVSPKDLDHNVGTTSVCVSEGGGTKHTFSFLHMAMGRGGPGLAHVPRESGLGVGERGECSRAMLEVELPGSGLKRVMNGGERMKKKTHVNLQNGATEETEMEEYHDEPEITSDTDKMVVGGSDLEVGGRCR</sequence>
<dbReference type="InParanoid" id="A0A3P8ZTQ4"/>
<evidence type="ECO:0000313" key="2">
    <source>
        <dbReference type="Ensembl" id="ENSELUP00000032122.2"/>
    </source>
</evidence>